<evidence type="ECO:0000313" key="5">
    <source>
        <dbReference type="EMBL" id="MVB11615.1"/>
    </source>
</evidence>
<dbReference type="InterPro" id="IPR003959">
    <property type="entry name" value="ATPase_AAA_core"/>
</dbReference>
<dbReference type="PANTHER" id="PTHR23073">
    <property type="entry name" value="26S PROTEASOME REGULATORY SUBUNIT"/>
    <property type="match status" value="1"/>
</dbReference>
<keyword evidence="5" id="KW-0378">Hydrolase</keyword>
<sequence length="368" mass="41279">MYTEIVKIIEGGLVNDKEKVINYATVLADNLESQGEGSLAKRIRSTLSKKKGTLTSLDSFATKPVDTESRMDIIEVTSPQIDPSQVILSKYSQEAIYNFIESYNRRDDLLKSGIGASNSLLLYGPPGCGKTTVAQFISSITGLPLVTARLDGLVSSLLGSTAKNIRKIFDYASKRECILFLDEFDVIAKLRDDKNELGELKRVVNSLIQNIDAFSDDSILIAATNHHELLDPAIWRRFTTIITLEKPQKEEINQLLYVLLDGKETSFLSISKKLDFIEDALIGLSHSDIKTIVFNAMRGVILSGRNCLTSCDVLKEIYFHKNHAIENEDDFIKFLMKYGATHKEINESLEIPLRKIQEISRSIVRKEP</sequence>
<reference evidence="5 6" key="1">
    <citation type="submission" date="2019-09" db="EMBL/GenBank/DDBJ databases">
        <title>Genome sequence of Clostridium sp. EA1.</title>
        <authorList>
            <person name="Poehlein A."/>
            <person name="Bengelsdorf F.R."/>
            <person name="Daniel R."/>
        </authorList>
    </citation>
    <scope>NUCLEOTIDE SEQUENCE [LARGE SCALE GENOMIC DNA]</scope>
    <source>
        <strain evidence="5 6">EA1</strain>
    </source>
</reference>
<keyword evidence="5" id="KW-0645">Protease</keyword>
<dbReference type="InterPro" id="IPR050221">
    <property type="entry name" value="26S_Proteasome_ATPase"/>
</dbReference>
<dbReference type="CDD" id="cd19481">
    <property type="entry name" value="RecA-like_protease"/>
    <property type="match status" value="1"/>
</dbReference>
<dbReference type="EC" id="3.4.24.-" evidence="5"/>
<evidence type="ECO:0000256" key="3">
    <source>
        <dbReference type="ARBA" id="ARBA00022840"/>
    </source>
</evidence>
<gene>
    <name evidence="5" type="primary">ftsH_1</name>
    <name evidence="5" type="ORF">CAFE_23360</name>
</gene>
<comment type="caution">
    <text evidence="5">The sequence shown here is derived from an EMBL/GenBank/DDBJ whole genome shotgun (WGS) entry which is preliminary data.</text>
</comment>
<dbReference type="InterPro" id="IPR003593">
    <property type="entry name" value="AAA+_ATPase"/>
</dbReference>
<evidence type="ECO:0000313" key="6">
    <source>
        <dbReference type="Proteomes" id="UP000469440"/>
    </source>
</evidence>
<dbReference type="OrthoDB" id="9806903at2"/>
<dbReference type="Proteomes" id="UP000469440">
    <property type="component" value="Unassembled WGS sequence"/>
</dbReference>
<dbReference type="EMBL" id="VWXL01000063">
    <property type="protein sequence ID" value="MVB11615.1"/>
    <property type="molecule type" value="Genomic_DNA"/>
</dbReference>
<dbReference type="SMART" id="SM00382">
    <property type="entry name" value="AAA"/>
    <property type="match status" value="1"/>
</dbReference>
<dbReference type="GO" id="GO:0005524">
    <property type="term" value="F:ATP binding"/>
    <property type="evidence" value="ECO:0007669"/>
    <property type="project" value="UniProtKB-KW"/>
</dbReference>
<evidence type="ECO:0000259" key="4">
    <source>
        <dbReference type="SMART" id="SM00382"/>
    </source>
</evidence>
<proteinExistence type="inferred from homology"/>
<feature type="domain" description="AAA+ ATPase" evidence="4">
    <location>
        <begin position="116"/>
        <end position="248"/>
    </location>
</feature>
<dbReference type="Gene3D" id="3.40.50.300">
    <property type="entry name" value="P-loop containing nucleotide triphosphate hydrolases"/>
    <property type="match status" value="1"/>
</dbReference>
<dbReference type="GO" id="GO:0006508">
    <property type="term" value="P:proteolysis"/>
    <property type="evidence" value="ECO:0007669"/>
    <property type="project" value="UniProtKB-KW"/>
</dbReference>
<organism evidence="5 6">
    <name type="scientific">Caproicibacter fermentans</name>
    <dbReference type="NCBI Taxonomy" id="2576756"/>
    <lineage>
        <taxon>Bacteria</taxon>
        <taxon>Bacillati</taxon>
        <taxon>Bacillota</taxon>
        <taxon>Clostridia</taxon>
        <taxon>Eubacteriales</taxon>
        <taxon>Acutalibacteraceae</taxon>
        <taxon>Caproicibacter</taxon>
    </lineage>
</organism>
<evidence type="ECO:0000256" key="2">
    <source>
        <dbReference type="ARBA" id="ARBA00022741"/>
    </source>
</evidence>
<dbReference type="AlphaFoldDB" id="A0A6N8I179"/>
<evidence type="ECO:0000256" key="1">
    <source>
        <dbReference type="ARBA" id="ARBA00006914"/>
    </source>
</evidence>
<name>A0A6N8I179_9FIRM</name>
<dbReference type="RefSeq" id="WP_156990763.1">
    <property type="nucleotide sequence ID" value="NZ_VWXL01000063.1"/>
</dbReference>
<keyword evidence="2" id="KW-0547">Nucleotide-binding</keyword>
<comment type="similarity">
    <text evidence="1">Belongs to the AAA ATPase family.</text>
</comment>
<accession>A0A6N8I179</accession>
<keyword evidence="5" id="KW-0482">Metalloprotease</keyword>
<dbReference type="GO" id="GO:0008237">
    <property type="term" value="F:metallopeptidase activity"/>
    <property type="evidence" value="ECO:0007669"/>
    <property type="project" value="UniProtKB-KW"/>
</dbReference>
<dbReference type="SUPFAM" id="SSF52540">
    <property type="entry name" value="P-loop containing nucleoside triphosphate hydrolases"/>
    <property type="match status" value="1"/>
</dbReference>
<dbReference type="GO" id="GO:0016887">
    <property type="term" value="F:ATP hydrolysis activity"/>
    <property type="evidence" value="ECO:0007669"/>
    <property type="project" value="InterPro"/>
</dbReference>
<dbReference type="InterPro" id="IPR027417">
    <property type="entry name" value="P-loop_NTPase"/>
</dbReference>
<keyword evidence="3" id="KW-0067">ATP-binding</keyword>
<protein>
    <submittedName>
        <fullName evidence="5">ATP-dependent zinc metalloprotease FtsH</fullName>
        <ecNumber evidence="5">3.4.24.-</ecNumber>
    </submittedName>
</protein>
<keyword evidence="6" id="KW-1185">Reference proteome</keyword>
<dbReference type="Pfam" id="PF00004">
    <property type="entry name" value="AAA"/>
    <property type="match status" value="1"/>
</dbReference>